<feature type="transmembrane region" description="Helical" evidence="7">
    <location>
        <begin position="12"/>
        <end position="33"/>
    </location>
</feature>
<protein>
    <submittedName>
        <fullName evidence="8">Envelope protein</fullName>
    </submittedName>
</protein>
<organism evidence="8 9">
    <name type="scientific">Suncus murinus coronavirus Xingguo-74</name>
    <dbReference type="NCBI Taxonomy" id="2848125"/>
    <lineage>
        <taxon>Viruses</taxon>
        <taxon>Riboviria</taxon>
        <taxon>Orthornavirae</taxon>
        <taxon>Pisuviricota</taxon>
        <taxon>Pisoniviricetes</taxon>
        <taxon>Nidovirales</taxon>
        <taxon>Cornidovirineae</taxon>
        <taxon>Coronaviridae</taxon>
        <taxon>Orthocoronavirinae</taxon>
        <taxon>Alphacoronavirus</taxon>
        <taxon>Sunacovirus</taxon>
        <taxon>Alphacoronavirus sunci</taxon>
        <taxon>Suncus murinus coronavirus X74</taxon>
    </lineage>
</organism>
<keyword evidence="5 7" id="KW-1133">Transmembrane helix</keyword>
<evidence type="ECO:0000313" key="8">
    <source>
        <dbReference type="EMBL" id="ASF90445.1"/>
    </source>
</evidence>
<dbReference type="EMBL" id="KY967715">
    <property type="protein sequence ID" value="ASF90445.1"/>
    <property type="molecule type" value="Genomic_RNA"/>
</dbReference>
<proteinExistence type="predicted"/>
<keyword evidence="1 7" id="KW-0812">Transmembrane</keyword>
<dbReference type="Proteomes" id="UP000501352">
    <property type="component" value="Segment"/>
</dbReference>
<dbReference type="GO" id="GO:0019031">
    <property type="term" value="C:viral envelope"/>
    <property type="evidence" value="ECO:0007669"/>
    <property type="project" value="UniProtKB-KW"/>
</dbReference>
<evidence type="ECO:0000256" key="2">
    <source>
        <dbReference type="ARBA" id="ARBA00022703"/>
    </source>
</evidence>
<dbReference type="SMR" id="A0A240FW13"/>
<keyword evidence="2" id="KW-0053">Apoptosis</keyword>
<dbReference type="InterPro" id="IPR003873">
    <property type="entry name" value="E_protein_CoV"/>
</dbReference>
<evidence type="ECO:0000256" key="4">
    <source>
        <dbReference type="ARBA" id="ARBA00022870"/>
    </source>
</evidence>
<evidence type="ECO:0000256" key="6">
    <source>
        <dbReference type="ARBA" id="ARBA00023136"/>
    </source>
</evidence>
<reference evidence="8 9" key="1">
    <citation type="journal article" date="2017" name="J. Virol.">
        <title>Discovery of a Highly Divergent Coronavirus in the Asian House Shrew from China Illuminates the Origin of the Alphacoronaviruses.</title>
        <authorList>
            <person name="Wang W."/>
            <person name="Lin X.D."/>
            <person name="Liao Y."/>
            <person name="Guan X.Q."/>
            <person name="Guo W.P."/>
            <person name="Xing J.G."/>
            <person name="Holmes E.C."/>
            <person name="Zhang Y.Z."/>
        </authorList>
    </citation>
    <scope>NUCLEOTIDE SEQUENCE [LARGE SCALE GENOMIC DNA]</scope>
    <source>
        <strain evidence="8">Xingguo-74</strain>
    </source>
</reference>
<dbReference type="PROSITE" id="PS51926">
    <property type="entry name" value="COV_E"/>
    <property type="match status" value="1"/>
</dbReference>
<dbReference type="Pfam" id="PF02723">
    <property type="entry name" value="CoV_E"/>
    <property type="match status" value="1"/>
</dbReference>
<sequence length="75" mass="8966">MLPLIYNDNGLVVSVFLWFLILIVFLLFLIVFIKCCKCVFLTHRALNATVYRPVAKFYRQYQEFMYIEPLPEDIV</sequence>
<accession>A0A240FW13</accession>
<keyword evidence="3" id="KW-1040">Host Golgi apparatus</keyword>
<evidence type="ECO:0000256" key="5">
    <source>
        <dbReference type="ARBA" id="ARBA00022989"/>
    </source>
</evidence>
<dbReference type="GO" id="GO:0046760">
    <property type="term" value="P:viral budding from Golgi membrane"/>
    <property type="evidence" value="ECO:0007669"/>
    <property type="project" value="InterPro"/>
</dbReference>
<dbReference type="GO" id="GO:0016020">
    <property type="term" value="C:membrane"/>
    <property type="evidence" value="ECO:0007669"/>
    <property type="project" value="InterPro"/>
</dbReference>
<keyword evidence="4" id="KW-1043">Host membrane</keyword>
<evidence type="ECO:0000256" key="7">
    <source>
        <dbReference type="SAM" id="Phobius"/>
    </source>
</evidence>
<name>A0A240FW13_9ALPC</name>
<evidence type="ECO:0000313" key="9">
    <source>
        <dbReference type="Proteomes" id="UP000501352"/>
    </source>
</evidence>
<evidence type="ECO:0000256" key="3">
    <source>
        <dbReference type="ARBA" id="ARBA00022812"/>
    </source>
</evidence>
<keyword evidence="6 7" id="KW-0472">Membrane</keyword>
<evidence type="ECO:0000256" key="1">
    <source>
        <dbReference type="ARBA" id="ARBA00022692"/>
    </source>
</evidence>
<keyword evidence="8" id="KW-0946">Virion</keyword>
<keyword evidence="9" id="KW-1185">Reference proteome</keyword>
<keyword evidence="8" id="KW-0261">Viral envelope protein</keyword>